<reference evidence="6 7" key="1">
    <citation type="submission" date="2021-04" db="EMBL/GenBank/DDBJ databases">
        <title>Metabacillus sp. strain KIGAM252 whole genome sequence.</title>
        <authorList>
            <person name="Seo M.-J."/>
            <person name="Cho E.-S."/>
            <person name="Hwang C.Y."/>
            <person name="Yoon D.J."/>
        </authorList>
    </citation>
    <scope>NUCLEOTIDE SEQUENCE [LARGE SCALE GENOMIC DNA]</scope>
    <source>
        <strain evidence="6 7">KIGAM252</strain>
    </source>
</reference>
<evidence type="ECO:0000256" key="5">
    <source>
        <dbReference type="ARBA" id="ARBA00023277"/>
    </source>
</evidence>
<dbReference type="GO" id="GO:0008700">
    <property type="term" value="F:(R,S)-4-hydroxy-2-oxoglutarate aldolase activity"/>
    <property type="evidence" value="ECO:0007669"/>
    <property type="project" value="UniProtKB-EC"/>
</dbReference>
<dbReference type="Proteomes" id="UP000682403">
    <property type="component" value="Unassembled WGS sequence"/>
</dbReference>
<evidence type="ECO:0000256" key="1">
    <source>
        <dbReference type="ARBA" id="ARBA00004761"/>
    </source>
</evidence>
<accession>A0ABS5LC55</accession>
<evidence type="ECO:0000256" key="4">
    <source>
        <dbReference type="ARBA" id="ARBA00023239"/>
    </source>
</evidence>
<evidence type="ECO:0000256" key="3">
    <source>
        <dbReference type="ARBA" id="ARBA00011233"/>
    </source>
</evidence>
<dbReference type="PANTHER" id="PTHR30246">
    <property type="entry name" value="2-KETO-3-DEOXY-6-PHOSPHOGLUCONATE ALDOLASE"/>
    <property type="match status" value="1"/>
</dbReference>
<organism evidence="6 7">
    <name type="scientific">Metabacillus flavus</name>
    <dbReference type="NCBI Taxonomy" id="2823519"/>
    <lineage>
        <taxon>Bacteria</taxon>
        <taxon>Bacillati</taxon>
        <taxon>Bacillota</taxon>
        <taxon>Bacilli</taxon>
        <taxon>Bacillales</taxon>
        <taxon>Bacillaceae</taxon>
        <taxon>Metabacillus</taxon>
    </lineage>
</organism>
<comment type="similarity">
    <text evidence="2">Belongs to the KHG/KDPG aldolase family.</text>
</comment>
<comment type="subunit">
    <text evidence="3">Homotrimer.</text>
</comment>
<protein>
    <submittedName>
        <fullName evidence="6">Bifunctional 4-hydroxy-2-oxoglutarate aldolase/2-dehydro-3-deoxy-phosphogluconate aldolase</fullName>
        <ecNumber evidence="6">4.1.2.14</ecNumber>
        <ecNumber evidence="6">4.1.3.16</ecNumber>
    </submittedName>
</protein>
<keyword evidence="7" id="KW-1185">Reference proteome</keyword>
<dbReference type="Gene3D" id="3.20.20.70">
    <property type="entry name" value="Aldolase class I"/>
    <property type="match status" value="1"/>
</dbReference>
<dbReference type="SUPFAM" id="SSF51569">
    <property type="entry name" value="Aldolase"/>
    <property type="match status" value="1"/>
</dbReference>
<dbReference type="RefSeq" id="WP_211556663.1">
    <property type="nucleotide sequence ID" value="NZ_JAGVRK010000001.1"/>
</dbReference>
<evidence type="ECO:0000313" key="6">
    <source>
        <dbReference type="EMBL" id="MBS2968014.1"/>
    </source>
</evidence>
<proteinExistence type="inferred from homology"/>
<dbReference type="PANTHER" id="PTHR30246:SF1">
    <property type="entry name" value="2-DEHYDRO-3-DEOXY-6-PHOSPHOGALACTONATE ALDOLASE-RELATED"/>
    <property type="match status" value="1"/>
</dbReference>
<keyword evidence="4 6" id="KW-0456">Lyase</keyword>
<sequence length="212" mass="21972">MRANAIQESGVVAVIRGANPNTIVPIAQALKDGGVTALEITMENPKAIQVIERLNEEFNEEVLVGAGTVLDPETARTAISAGAKFIFSPTVSLGTIRMAKRYGVISVPGAMTPTEILTAYEAGADLVKVFPANVLGPEFLKAVAGPLPHIPLMPTGGIGLDNMEAFLKAGAAAIGVGSTLVSGGMAADGDSLIKLTERARQFSECVRGFQVK</sequence>
<keyword evidence="5" id="KW-0119">Carbohydrate metabolism</keyword>
<comment type="caution">
    <text evidence="6">The sequence shown here is derived from an EMBL/GenBank/DDBJ whole genome shotgun (WGS) entry which is preliminary data.</text>
</comment>
<dbReference type="EMBL" id="JAGVRK010000001">
    <property type="protein sequence ID" value="MBS2968014.1"/>
    <property type="molecule type" value="Genomic_DNA"/>
</dbReference>
<dbReference type="Pfam" id="PF01081">
    <property type="entry name" value="Aldolase"/>
    <property type="match status" value="1"/>
</dbReference>
<gene>
    <name evidence="6" type="primary">eda</name>
    <name evidence="6" type="ORF">J9317_04490</name>
</gene>
<dbReference type="EC" id="4.1.2.14" evidence="6"/>
<dbReference type="GO" id="GO:0008675">
    <property type="term" value="F:2-dehydro-3-deoxy-phosphogluconate aldolase activity"/>
    <property type="evidence" value="ECO:0007669"/>
    <property type="project" value="UniProtKB-EC"/>
</dbReference>
<dbReference type="InterPro" id="IPR000887">
    <property type="entry name" value="Aldlse_KDPG_KHG"/>
</dbReference>
<evidence type="ECO:0000256" key="2">
    <source>
        <dbReference type="ARBA" id="ARBA00006906"/>
    </source>
</evidence>
<dbReference type="NCBIfam" id="TIGR01182">
    <property type="entry name" value="eda"/>
    <property type="match status" value="1"/>
</dbReference>
<evidence type="ECO:0000313" key="7">
    <source>
        <dbReference type="Proteomes" id="UP000682403"/>
    </source>
</evidence>
<dbReference type="CDD" id="cd00452">
    <property type="entry name" value="KDPG_aldolase"/>
    <property type="match status" value="1"/>
</dbReference>
<dbReference type="EC" id="4.1.3.16" evidence="6"/>
<comment type="pathway">
    <text evidence="1">Carbohydrate acid metabolism.</text>
</comment>
<name>A0ABS5LC55_9BACI</name>
<dbReference type="InterPro" id="IPR013785">
    <property type="entry name" value="Aldolase_TIM"/>
</dbReference>